<protein>
    <submittedName>
        <fullName evidence="2">Uncharacterized protein</fullName>
    </submittedName>
</protein>
<proteinExistence type="predicted"/>
<sequence length="120" mass="13248">MRFDPSAYVESKRRQQKENQERFQRLRSPSYHGTGTHSRSSSLEKPVGLRSRSGSGGSLGRPPLGGLRAGSRSGESLRLFLAGLLSSIVSWVRPPSTVSLRPGAQPSHQWQREAQRITGH</sequence>
<feature type="compositionally biased region" description="Basic and acidic residues" evidence="1">
    <location>
        <begin position="10"/>
        <end position="24"/>
    </location>
</feature>
<feature type="region of interest" description="Disordered" evidence="1">
    <location>
        <begin position="97"/>
        <end position="120"/>
    </location>
</feature>
<feature type="compositionally biased region" description="Polar residues" evidence="1">
    <location>
        <begin position="31"/>
        <end position="43"/>
    </location>
</feature>
<feature type="compositionally biased region" description="Basic and acidic residues" evidence="1">
    <location>
        <begin position="110"/>
        <end position="120"/>
    </location>
</feature>
<comment type="caution">
    <text evidence="2">The sequence shown here is derived from an EMBL/GenBank/DDBJ whole genome shotgun (WGS) entry which is preliminary data.</text>
</comment>
<keyword evidence="3" id="KW-1185">Reference proteome</keyword>
<dbReference type="AlphaFoldDB" id="A0AA35U0N7"/>
<evidence type="ECO:0000313" key="2">
    <source>
        <dbReference type="EMBL" id="CAI8057975.1"/>
    </source>
</evidence>
<accession>A0AA35U0N7</accession>
<name>A0AA35U0N7_GEOBA</name>
<reference evidence="2" key="1">
    <citation type="submission" date="2023-03" db="EMBL/GenBank/DDBJ databases">
        <authorList>
            <person name="Steffen K."/>
            <person name="Cardenas P."/>
        </authorList>
    </citation>
    <scope>NUCLEOTIDE SEQUENCE</scope>
</reference>
<gene>
    <name evidence="2" type="ORF">GBAR_LOCUS31550</name>
</gene>
<feature type="compositionally biased region" description="Low complexity" evidence="1">
    <location>
        <begin position="60"/>
        <end position="71"/>
    </location>
</feature>
<organism evidence="2 3">
    <name type="scientific">Geodia barretti</name>
    <name type="common">Barrett's horny sponge</name>
    <dbReference type="NCBI Taxonomy" id="519541"/>
    <lineage>
        <taxon>Eukaryota</taxon>
        <taxon>Metazoa</taxon>
        <taxon>Porifera</taxon>
        <taxon>Demospongiae</taxon>
        <taxon>Heteroscleromorpha</taxon>
        <taxon>Tetractinellida</taxon>
        <taxon>Astrophorina</taxon>
        <taxon>Geodiidae</taxon>
        <taxon>Geodia</taxon>
    </lineage>
</organism>
<dbReference type="EMBL" id="CASHTH010004486">
    <property type="protein sequence ID" value="CAI8057975.1"/>
    <property type="molecule type" value="Genomic_DNA"/>
</dbReference>
<evidence type="ECO:0000256" key="1">
    <source>
        <dbReference type="SAM" id="MobiDB-lite"/>
    </source>
</evidence>
<dbReference type="Proteomes" id="UP001174909">
    <property type="component" value="Unassembled WGS sequence"/>
</dbReference>
<feature type="region of interest" description="Disordered" evidence="1">
    <location>
        <begin position="1"/>
        <end position="71"/>
    </location>
</feature>
<evidence type="ECO:0000313" key="3">
    <source>
        <dbReference type="Proteomes" id="UP001174909"/>
    </source>
</evidence>